<keyword evidence="3" id="KW-1185">Reference proteome</keyword>
<sequence>MDIVIHYINEIFTLPVTKLLAGFSGSVVLILLVLRYVLDRRLHNRNVSREDIKLLHDLSFDFHSTEKNTVDRLYAEEVFKYVYGLDVSFEEVVVLLSSPCPKKAIYEYKRHRYFLKLNENKTKFKYKEPLEVIAPIYFLFESVRNLTKNMQFVFLISTTLMLYFFGSHVIASSIEGYAVDNLLIFIFFIPYGVLLMLISLFLGNRIISYAVYSSSQKGTETYLPIDIQTEGV</sequence>
<feature type="transmembrane region" description="Helical" evidence="1">
    <location>
        <begin position="182"/>
        <end position="202"/>
    </location>
</feature>
<evidence type="ECO:0000313" key="3">
    <source>
        <dbReference type="Proteomes" id="UP000094638"/>
    </source>
</evidence>
<dbReference type="EMBL" id="AJZO02000118">
    <property type="protein sequence ID" value="OEF50535.1"/>
    <property type="molecule type" value="Genomic_DNA"/>
</dbReference>
<dbReference type="RefSeq" id="WP_017103117.1">
    <property type="nucleotide sequence ID" value="NZ_AJZO02000118.1"/>
</dbReference>
<evidence type="ECO:0000256" key="1">
    <source>
        <dbReference type="SAM" id="Phobius"/>
    </source>
</evidence>
<keyword evidence="1" id="KW-1133">Transmembrane helix</keyword>
<keyword evidence="1" id="KW-0812">Transmembrane</keyword>
<comment type="caution">
    <text evidence="2">The sequence shown here is derived from an EMBL/GenBank/DDBJ whole genome shotgun (WGS) entry which is preliminary data.</text>
</comment>
<reference evidence="2 3" key="1">
    <citation type="journal article" date="2012" name="Science">
        <title>Ecological populations of bacteria act as socially cohesive units of antibiotic production and resistance.</title>
        <authorList>
            <person name="Cordero O.X."/>
            <person name="Wildschutte H."/>
            <person name="Kirkup B."/>
            <person name="Proehl S."/>
            <person name="Ngo L."/>
            <person name="Hussain F."/>
            <person name="Le Roux F."/>
            <person name="Mincer T."/>
            <person name="Polz M.F."/>
        </authorList>
    </citation>
    <scope>NUCLEOTIDE SEQUENCE [LARGE SCALE GENOMIC DNA]</scope>
    <source>
        <strain evidence="2 3">1F-267</strain>
    </source>
</reference>
<feature type="transmembrane region" description="Helical" evidence="1">
    <location>
        <begin position="152"/>
        <end position="170"/>
    </location>
</feature>
<gene>
    <name evidence="2" type="ORF">A163_20090</name>
</gene>
<dbReference type="Proteomes" id="UP000094638">
    <property type="component" value="Unassembled WGS sequence"/>
</dbReference>
<name>A0ABX3B7A0_9VIBR</name>
<protein>
    <submittedName>
        <fullName evidence="2">Uncharacterized protein</fullName>
    </submittedName>
</protein>
<organism evidence="2 3">
    <name type="scientific">Vibrio tasmaniensis 1F-267</name>
    <dbReference type="NCBI Taxonomy" id="1191324"/>
    <lineage>
        <taxon>Bacteria</taxon>
        <taxon>Pseudomonadati</taxon>
        <taxon>Pseudomonadota</taxon>
        <taxon>Gammaproteobacteria</taxon>
        <taxon>Vibrionales</taxon>
        <taxon>Vibrionaceae</taxon>
        <taxon>Vibrio</taxon>
    </lineage>
</organism>
<evidence type="ECO:0000313" key="2">
    <source>
        <dbReference type="EMBL" id="OEF50535.1"/>
    </source>
</evidence>
<proteinExistence type="predicted"/>
<accession>A0ABX3B7A0</accession>
<feature type="transmembrane region" description="Helical" evidence="1">
    <location>
        <begin position="19"/>
        <end position="38"/>
    </location>
</feature>
<keyword evidence="1" id="KW-0472">Membrane</keyword>